<evidence type="ECO:0000313" key="2">
    <source>
        <dbReference type="Proteomes" id="UP000529852"/>
    </source>
</evidence>
<keyword evidence="2" id="KW-1185">Reference proteome</keyword>
<organism evidence="1 2">
    <name type="scientific">Furnarius figulus</name>
    <dbReference type="NCBI Taxonomy" id="463165"/>
    <lineage>
        <taxon>Eukaryota</taxon>
        <taxon>Metazoa</taxon>
        <taxon>Chordata</taxon>
        <taxon>Craniata</taxon>
        <taxon>Vertebrata</taxon>
        <taxon>Euteleostomi</taxon>
        <taxon>Archelosauria</taxon>
        <taxon>Archosauria</taxon>
        <taxon>Dinosauria</taxon>
        <taxon>Saurischia</taxon>
        <taxon>Theropoda</taxon>
        <taxon>Coelurosauria</taxon>
        <taxon>Aves</taxon>
        <taxon>Neognathae</taxon>
        <taxon>Neoaves</taxon>
        <taxon>Telluraves</taxon>
        <taxon>Australaves</taxon>
        <taxon>Passeriformes</taxon>
        <taxon>Furnariidae</taxon>
        <taxon>Furnarius</taxon>
    </lineage>
</organism>
<name>A0A7K5BCJ3_9FURN</name>
<comment type="caution">
    <text evidence="1">The sequence shown here is derived from an EMBL/GenBank/DDBJ whole genome shotgun (WGS) entry which is preliminary data.</text>
</comment>
<sequence>HTKGSNQLWNIMRATYQVLNQTNPSLTESCWLCYITTPPFYEAIASPASAKAKNGTNPPECKWNQTNESPGVTLEQVKGKGLCLG</sequence>
<dbReference type="EMBL" id="VYZD01001228">
    <property type="protein sequence ID" value="NWR93755.1"/>
    <property type="molecule type" value="Genomic_DNA"/>
</dbReference>
<gene>
    <name evidence="1" type="primary">Fv4_1</name>
    <name evidence="1" type="ORF">FURFIG_R15190</name>
</gene>
<evidence type="ECO:0000313" key="1">
    <source>
        <dbReference type="EMBL" id="NWR93755.1"/>
    </source>
</evidence>
<protein>
    <submittedName>
        <fullName evidence="1">ENV2 protein</fullName>
    </submittedName>
</protein>
<dbReference type="Pfam" id="PF00429">
    <property type="entry name" value="TLV_coat"/>
    <property type="match status" value="1"/>
</dbReference>
<proteinExistence type="predicted"/>
<dbReference type="AlphaFoldDB" id="A0A7K5BCJ3"/>
<feature type="non-terminal residue" evidence="1">
    <location>
        <position position="1"/>
    </location>
</feature>
<feature type="non-terminal residue" evidence="1">
    <location>
        <position position="85"/>
    </location>
</feature>
<dbReference type="Proteomes" id="UP000529852">
    <property type="component" value="Unassembled WGS sequence"/>
</dbReference>
<dbReference type="InterPro" id="IPR018154">
    <property type="entry name" value="TLV/ENV_coat_polyprotein"/>
</dbReference>
<reference evidence="1 2" key="1">
    <citation type="submission" date="2019-09" db="EMBL/GenBank/DDBJ databases">
        <title>Bird 10,000 Genomes (B10K) Project - Family phase.</title>
        <authorList>
            <person name="Zhang G."/>
        </authorList>
    </citation>
    <scope>NUCLEOTIDE SEQUENCE [LARGE SCALE GENOMIC DNA]</scope>
    <source>
        <strain evidence="1">B10K-DU-003-06</strain>
    </source>
</reference>
<accession>A0A7K5BCJ3</accession>